<keyword evidence="3" id="KW-1003">Cell membrane</keyword>
<keyword evidence="6 7" id="KW-0472">Membrane</keyword>
<keyword evidence="9" id="KW-1185">Reference proteome</keyword>
<dbReference type="GeneID" id="6083895"/>
<name>B0DWE9_LACBS</name>
<dbReference type="Pfam" id="PF02417">
    <property type="entry name" value="Chromate_transp"/>
    <property type="match status" value="1"/>
</dbReference>
<dbReference type="InterPro" id="IPR003370">
    <property type="entry name" value="Chromate_transpt"/>
</dbReference>
<organism evidence="9">
    <name type="scientific">Laccaria bicolor (strain S238N-H82 / ATCC MYA-4686)</name>
    <name type="common">Bicoloured deceiver</name>
    <name type="synonym">Laccaria laccata var. bicolor</name>
    <dbReference type="NCBI Taxonomy" id="486041"/>
    <lineage>
        <taxon>Eukaryota</taxon>
        <taxon>Fungi</taxon>
        <taxon>Dikarya</taxon>
        <taxon>Basidiomycota</taxon>
        <taxon>Agaricomycotina</taxon>
        <taxon>Agaricomycetes</taxon>
        <taxon>Agaricomycetidae</taxon>
        <taxon>Agaricales</taxon>
        <taxon>Agaricineae</taxon>
        <taxon>Hydnangiaceae</taxon>
        <taxon>Laccaria</taxon>
    </lineage>
</organism>
<evidence type="ECO:0000313" key="8">
    <source>
        <dbReference type="EMBL" id="EDR01037.1"/>
    </source>
</evidence>
<dbReference type="KEGG" id="lbc:LACBIDRAFT_312566"/>
<dbReference type="PANTHER" id="PTHR33567:SF3">
    <property type="entry name" value="CHROMATE ION TRANSPORTER (EUROFUNG)"/>
    <property type="match status" value="1"/>
</dbReference>
<dbReference type="PANTHER" id="PTHR33567">
    <property type="entry name" value="CHROMATE ION TRANSPORTER (EUROFUNG)"/>
    <property type="match status" value="1"/>
</dbReference>
<dbReference type="InParanoid" id="B0DWE9"/>
<comment type="similarity">
    <text evidence="2">Belongs to the chromate ion transporter (CHR) (TC 2.A.51) family.</text>
</comment>
<feature type="transmembrane region" description="Helical" evidence="7">
    <location>
        <begin position="105"/>
        <end position="125"/>
    </location>
</feature>
<evidence type="ECO:0000256" key="2">
    <source>
        <dbReference type="ARBA" id="ARBA00005262"/>
    </source>
</evidence>
<dbReference type="Proteomes" id="UP000001194">
    <property type="component" value="Unassembled WGS sequence"/>
</dbReference>
<proteinExistence type="inferred from homology"/>
<evidence type="ECO:0000313" key="9">
    <source>
        <dbReference type="Proteomes" id="UP000001194"/>
    </source>
</evidence>
<evidence type="ECO:0000256" key="7">
    <source>
        <dbReference type="SAM" id="Phobius"/>
    </source>
</evidence>
<evidence type="ECO:0000256" key="5">
    <source>
        <dbReference type="ARBA" id="ARBA00022989"/>
    </source>
</evidence>
<gene>
    <name evidence="8" type="ORF">LACBIDRAFT_312566</name>
</gene>
<keyword evidence="5 7" id="KW-1133">Transmembrane helix</keyword>
<evidence type="ECO:0000256" key="1">
    <source>
        <dbReference type="ARBA" id="ARBA00004651"/>
    </source>
</evidence>
<reference evidence="8 9" key="1">
    <citation type="journal article" date="2008" name="Nature">
        <title>The genome of Laccaria bicolor provides insights into mycorrhizal symbiosis.</title>
        <authorList>
            <person name="Martin F."/>
            <person name="Aerts A."/>
            <person name="Ahren D."/>
            <person name="Brun A."/>
            <person name="Danchin E.G.J."/>
            <person name="Duchaussoy F."/>
            <person name="Gibon J."/>
            <person name="Kohler A."/>
            <person name="Lindquist E."/>
            <person name="Pereda V."/>
            <person name="Salamov A."/>
            <person name="Shapiro H.J."/>
            <person name="Wuyts J."/>
            <person name="Blaudez D."/>
            <person name="Buee M."/>
            <person name="Brokstein P."/>
            <person name="Canbaeck B."/>
            <person name="Cohen D."/>
            <person name="Courty P.E."/>
            <person name="Coutinho P.M."/>
            <person name="Delaruelle C."/>
            <person name="Detter J.C."/>
            <person name="Deveau A."/>
            <person name="DiFazio S."/>
            <person name="Duplessis S."/>
            <person name="Fraissinet-Tachet L."/>
            <person name="Lucic E."/>
            <person name="Frey-Klett P."/>
            <person name="Fourrey C."/>
            <person name="Feussner I."/>
            <person name="Gay G."/>
            <person name="Grimwood J."/>
            <person name="Hoegger P.J."/>
            <person name="Jain P."/>
            <person name="Kilaru S."/>
            <person name="Labbe J."/>
            <person name="Lin Y.C."/>
            <person name="Legue V."/>
            <person name="Le Tacon F."/>
            <person name="Marmeisse R."/>
            <person name="Melayah D."/>
            <person name="Montanini B."/>
            <person name="Muratet M."/>
            <person name="Nehls U."/>
            <person name="Niculita-Hirzel H."/>
            <person name="Oudot-Le Secq M.P."/>
            <person name="Peter M."/>
            <person name="Quesneville H."/>
            <person name="Rajashekar B."/>
            <person name="Reich M."/>
            <person name="Rouhier N."/>
            <person name="Schmutz J."/>
            <person name="Yin T."/>
            <person name="Chalot M."/>
            <person name="Henrissat B."/>
            <person name="Kuees U."/>
            <person name="Lucas S."/>
            <person name="Van de Peer Y."/>
            <person name="Podila G.K."/>
            <person name="Polle A."/>
            <person name="Pukkila P.J."/>
            <person name="Richardson P.M."/>
            <person name="Rouze P."/>
            <person name="Sanders I.R."/>
            <person name="Stajich J.E."/>
            <person name="Tunlid A."/>
            <person name="Tuskan G."/>
            <person name="Grigoriev I.V."/>
        </authorList>
    </citation>
    <scope>NUCLEOTIDE SEQUENCE [LARGE SCALE GENOMIC DNA]</scope>
    <source>
        <strain evidence="9">S238N-H82 / ATCC MYA-4686</strain>
    </source>
</reference>
<feature type="transmembrane region" description="Helical" evidence="7">
    <location>
        <begin position="200"/>
        <end position="219"/>
    </location>
</feature>
<accession>B0DWE9</accession>
<sequence length="239" mass="26301">MPLHTDVDSGLQETTGVLRAERLPYQANTSGLGARLWDVFGRTYDLGFTCFGGPPVHFQIFHRRFVDGLGKTPWVDEQTYQELFAISQALPGPAFMKMLFAIAQIHAGLIPAFFAFLLWTLPGAVAMYGLSLGVKRINDTLPDPVYALLSGINAAVFGIIALAAVQLARKAVTDKLTRILVFLGGCSALCYDAIWYLPVLLLLGGIVAVAWDCVPQLWFGALQIRRRRKASDVPHRKLK</sequence>
<protein>
    <submittedName>
        <fullName evidence="8">Predicted protein</fullName>
    </submittedName>
</protein>
<dbReference type="RefSeq" id="XP_001888256.1">
    <property type="nucleotide sequence ID" value="XM_001888221.1"/>
</dbReference>
<evidence type="ECO:0000256" key="3">
    <source>
        <dbReference type="ARBA" id="ARBA00022475"/>
    </source>
</evidence>
<dbReference type="GO" id="GO:0005886">
    <property type="term" value="C:plasma membrane"/>
    <property type="evidence" value="ECO:0007669"/>
    <property type="project" value="UniProtKB-SubCell"/>
</dbReference>
<dbReference type="HOGENOM" id="CLU_1161327_0_0_1"/>
<evidence type="ECO:0000256" key="4">
    <source>
        <dbReference type="ARBA" id="ARBA00022692"/>
    </source>
</evidence>
<dbReference type="AlphaFoldDB" id="B0DWE9"/>
<dbReference type="OrthoDB" id="2160638at2759"/>
<keyword evidence="4 7" id="KW-0812">Transmembrane</keyword>
<feature type="transmembrane region" description="Helical" evidence="7">
    <location>
        <begin position="145"/>
        <end position="164"/>
    </location>
</feature>
<dbReference type="GO" id="GO:0015109">
    <property type="term" value="F:chromate transmembrane transporter activity"/>
    <property type="evidence" value="ECO:0007669"/>
    <property type="project" value="InterPro"/>
</dbReference>
<dbReference type="EMBL" id="DS547143">
    <property type="protein sequence ID" value="EDR01037.1"/>
    <property type="molecule type" value="Genomic_DNA"/>
</dbReference>
<comment type="subcellular location">
    <subcellularLocation>
        <location evidence="1">Cell membrane</location>
        <topology evidence="1">Multi-pass membrane protein</topology>
    </subcellularLocation>
</comment>
<evidence type="ECO:0000256" key="6">
    <source>
        <dbReference type="ARBA" id="ARBA00023136"/>
    </source>
</evidence>
<feature type="transmembrane region" description="Helical" evidence="7">
    <location>
        <begin position="176"/>
        <end position="194"/>
    </location>
</feature>